<evidence type="ECO:0000256" key="2">
    <source>
        <dbReference type="ARBA" id="ARBA00022679"/>
    </source>
</evidence>
<dbReference type="SUPFAM" id="SSF51161">
    <property type="entry name" value="Trimeric LpxA-like enzymes"/>
    <property type="match status" value="1"/>
</dbReference>
<comment type="similarity">
    <text evidence="1">Belongs to the transferase hexapeptide repeat family.</text>
</comment>
<dbReference type="PROSITE" id="PS00101">
    <property type="entry name" value="HEXAPEP_TRANSFERASES"/>
    <property type="match status" value="1"/>
</dbReference>
<dbReference type="PANTHER" id="PTHR23416">
    <property type="entry name" value="SIALIC ACID SYNTHASE-RELATED"/>
    <property type="match status" value="1"/>
</dbReference>
<dbReference type="EC" id="2.3.1.-" evidence="4"/>
<dbReference type="Proteomes" id="UP001240250">
    <property type="component" value="Unassembled WGS sequence"/>
</dbReference>
<evidence type="ECO:0000256" key="1">
    <source>
        <dbReference type="ARBA" id="ARBA00007274"/>
    </source>
</evidence>
<dbReference type="CDD" id="cd05825">
    <property type="entry name" value="LbH_wcaF_like"/>
    <property type="match status" value="1"/>
</dbReference>
<keyword evidence="3" id="KW-0677">Repeat</keyword>
<dbReference type="RefSeq" id="WP_070319686.1">
    <property type="nucleotide sequence ID" value="NZ_CP194061.1"/>
</dbReference>
<evidence type="ECO:0000256" key="3">
    <source>
        <dbReference type="ARBA" id="ARBA00022737"/>
    </source>
</evidence>
<gene>
    <name evidence="4" type="ORF">JO380_000857</name>
</gene>
<keyword evidence="5" id="KW-1185">Reference proteome</keyword>
<organism evidence="4 5">
    <name type="scientific">Cellulomonas iranensis</name>
    <dbReference type="NCBI Taxonomy" id="76862"/>
    <lineage>
        <taxon>Bacteria</taxon>
        <taxon>Bacillati</taxon>
        <taxon>Actinomycetota</taxon>
        <taxon>Actinomycetes</taxon>
        <taxon>Micrococcales</taxon>
        <taxon>Cellulomonadaceae</taxon>
        <taxon>Cellulomonas</taxon>
    </lineage>
</organism>
<reference evidence="4 5" key="1">
    <citation type="submission" date="2023-07" db="EMBL/GenBank/DDBJ databases">
        <title>Sequencing the genomes of 1000 actinobacteria strains.</title>
        <authorList>
            <person name="Klenk H.-P."/>
        </authorList>
    </citation>
    <scope>NUCLEOTIDE SEQUENCE [LARGE SCALE GENOMIC DNA]</scope>
    <source>
        <strain evidence="4 5">DSM 14785</strain>
    </source>
</reference>
<name>A0ABU0GIF1_9CELL</name>
<dbReference type="InterPro" id="IPR018357">
    <property type="entry name" value="Hexapep_transf_CS"/>
</dbReference>
<dbReference type="InterPro" id="IPR011004">
    <property type="entry name" value="Trimer_LpxA-like_sf"/>
</dbReference>
<evidence type="ECO:0000313" key="4">
    <source>
        <dbReference type="EMBL" id="MDQ0424476.1"/>
    </source>
</evidence>
<dbReference type="Gene3D" id="2.160.10.10">
    <property type="entry name" value="Hexapeptide repeat proteins"/>
    <property type="match status" value="1"/>
</dbReference>
<protein>
    <submittedName>
        <fullName evidence="4">Colanic acid biosynthesis acetyltransferase WcaF</fullName>
        <ecNumber evidence="4">2.3.1.-</ecNumber>
    </submittedName>
</protein>
<keyword evidence="4" id="KW-0012">Acyltransferase</keyword>
<accession>A0ABU0GIF1</accession>
<proteinExistence type="inferred from homology"/>
<dbReference type="InterPro" id="IPR051159">
    <property type="entry name" value="Hexapeptide_acetyltransf"/>
</dbReference>
<dbReference type="EMBL" id="JAUSVM010000001">
    <property type="protein sequence ID" value="MDQ0424476.1"/>
    <property type="molecule type" value="Genomic_DNA"/>
</dbReference>
<dbReference type="GO" id="GO:0016746">
    <property type="term" value="F:acyltransferase activity"/>
    <property type="evidence" value="ECO:0007669"/>
    <property type="project" value="UniProtKB-KW"/>
</dbReference>
<comment type="caution">
    <text evidence="4">The sequence shown here is derived from an EMBL/GenBank/DDBJ whole genome shotgun (WGS) entry which is preliminary data.</text>
</comment>
<keyword evidence="2 4" id="KW-0808">Transferase</keyword>
<evidence type="ECO:0000313" key="5">
    <source>
        <dbReference type="Proteomes" id="UP001240250"/>
    </source>
</evidence>
<sequence>MPIAPPPARRHLAGFRGTGYDKGRPAAVQALWLAVSGLVVVRWWCPASLRAALLRAFGARIGTGTVIRHRVRVHWPWKLTVGDDTWIGEGAWILNLEPVTIGSDVCISQDVLLCTGSHDARSATFEYDNAPVVVQDGAWVAARATVLRGVTIGADAVVGATALVTTDVPPGARVLAPRGHVVP</sequence>
<dbReference type="PANTHER" id="PTHR23416:SF23">
    <property type="entry name" value="ACETYLTRANSFERASE C18B11.09C-RELATED"/>
    <property type="match status" value="1"/>
</dbReference>